<dbReference type="AlphaFoldDB" id="A0AAX4PDX2"/>
<gene>
    <name evidence="2" type="ORF">HKI87_09g59240</name>
</gene>
<sequence length="286" mass="30119">MVSRSFASRRVQSVCLILAAWLGMVAFDLAMANPCVDSSYQFGDPVPIGIAYWPGGLEVNWTGLHPCRPGDREKLASEGVQVAFFRPAADKLTFMRSTKEEEDGLMASIPADRPKVLTLVAFTGRENLVRSEARTIRSADGSYTTGVGTVPSLILIMRLEKGVPKYLLWDSEDCFACGGSNSGSCLAGRSCAIEEEVCLSNDDQVVDLSVGCNFTMPVGFSGTDKHSTVMTSGLEINRLSKYAVSRLMAGSFSLAASGGSSAGSFLSGVGSSATSGIVSGSDSVFG</sequence>
<keyword evidence="3" id="KW-1185">Reference proteome</keyword>
<feature type="chain" id="PRO_5043746855" evidence="1">
    <location>
        <begin position="33"/>
        <end position="286"/>
    </location>
</feature>
<proteinExistence type="predicted"/>
<evidence type="ECO:0000313" key="2">
    <source>
        <dbReference type="EMBL" id="WZN64368.1"/>
    </source>
</evidence>
<keyword evidence="1" id="KW-0732">Signal</keyword>
<dbReference type="EMBL" id="CP151509">
    <property type="protein sequence ID" value="WZN64368.1"/>
    <property type="molecule type" value="Genomic_DNA"/>
</dbReference>
<name>A0AAX4PDX2_9CHLO</name>
<dbReference type="Proteomes" id="UP001472866">
    <property type="component" value="Chromosome 09"/>
</dbReference>
<protein>
    <submittedName>
        <fullName evidence="2">Uncharacterized protein</fullName>
    </submittedName>
</protein>
<organism evidence="2 3">
    <name type="scientific">Chloropicon roscoffensis</name>
    <dbReference type="NCBI Taxonomy" id="1461544"/>
    <lineage>
        <taxon>Eukaryota</taxon>
        <taxon>Viridiplantae</taxon>
        <taxon>Chlorophyta</taxon>
        <taxon>Chloropicophyceae</taxon>
        <taxon>Chloropicales</taxon>
        <taxon>Chloropicaceae</taxon>
        <taxon>Chloropicon</taxon>
    </lineage>
</organism>
<feature type="signal peptide" evidence="1">
    <location>
        <begin position="1"/>
        <end position="32"/>
    </location>
</feature>
<evidence type="ECO:0000313" key="3">
    <source>
        <dbReference type="Proteomes" id="UP001472866"/>
    </source>
</evidence>
<reference evidence="2 3" key="1">
    <citation type="submission" date="2024-03" db="EMBL/GenBank/DDBJ databases">
        <title>Complete genome sequence of the green alga Chloropicon roscoffensis RCC1871.</title>
        <authorList>
            <person name="Lemieux C."/>
            <person name="Pombert J.-F."/>
            <person name="Otis C."/>
            <person name="Turmel M."/>
        </authorList>
    </citation>
    <scope>NUCLEOTIDE SEQUENCE [LARGE SCALE GENOMIC DNA]</scope>
    <source>
        <strain evidence="2 3">RCC1871</strain>
    </source>
</reference>
<accession>A0AAX4PDX2</accession>
<evidence type="ECO:0000256" key="1">
    <source>
        <dbReference type="SAM" id="SignalP"/>
    </source>
</evidence>